<feature type="domain" description="Glycosyltransferase subfamily 4-like N-terminal" evidence="2">
    <location>
        <begin position="32"/>
        <end position="215"/>
    </location>
</feature>
<dbReference type="RefSeq" id="WP_311367255.1">
    <property type="nucleotide sequence ID" value="NZ_JAVRHX010000001.1"/>
</dbReference>
<evidence type="ECO:0000313" key="3">
    <source>
        <dbReference type="EMBL" id="MDT0593754.1"/>
    </source>
</evidence>
<dbReference type="PANTHER" id="PTHR45947:SF13">
    <property type="entry name" value="TRANSFERASE"/>
    <property type="match status" value="1"/>
</dbReference>
<sequence length="394" mass="43713">MSSNLTTNKSDQLKILHVFNQPRGGGGSLASTLATISVFKKAGHIVDSFTKSSKDLPQGLNGGLHAALKSLYNPKSITEFKQKLTSFNPDIVHANEFFPLISPFVLEICKERGIPVVFTCDDYHLTCPARTHFLNGKLCTKCIGGKEYHGILNKCKNSYHESAVNVAYNYKLRKSQLYKNTVDHFITCSEFTKEWLVEHANIEHNNISAIPHAIEIPDTSVKAEQGQYASFAGRFVKEKGINTLLAAADICKVPVKLARNVNHFVDIDLPKSADAIVTHGREDLAEFYRNARFLVFPSNWFETYGVVGAESMAHGVPVLAAKIGALNNLIIEDETGVFFEAGNSSDLADKMLALWNDPEKCTRLGQAGRQYAIENFSLDANYNKTLAVYHRVLR</sequence>
<dbReference type="InterPro" id="IPR028098">
    <property type="entry name" value="Glyco_trans_4-like_N"/>
</dbReference>
<dbReference type="PANTHER" id="PTHR45947">
    <property type="entry name" value="SULFOQUINOVOSYL TRANSFERASE SQD2"/>
    <property type="match status" value="1"/>
</dbReference>
<dbReference type="EMBL" id="JAVRHX010000001">
    <property type="protein sequence ID" value="MDT0593754.1"/>
    <property type="molecule type" value="Genomic_DNA"/>
</dbReference>
<dbReference type="Pfam" id="PF00534">
    <property type="entry name" value="Glycos_transf_1"/>
    <property type="match status" value="1"/>
</dbReference>
<evidence type="ECO:0000259" key="1">
    <source>
        <dbReference type="Pfam" id="PF00534"/>
    </source>
</evidence>
<keyword evidence="3" id="KW-0808">Transferase</keyword>
<keyword evidence="4" id="KW-1185">Reference proteome</keyword>
<keyword evidence="3" id="KW-0328">Glycosyltransferase</keyword>
<dbReference type="InterPro" id="IPR050194">
    <property type="entry name" value="Glycosyltransferase_grp1"/>
</dbReference>
<dbReference type="Gene3D" id="3.40.50.2000">
    <property type="entry name" value="Glycogen Phosphorylase B"/>
    <property type="match status" value="2"/>
</dbReference>
<gene>
    <name evidence="3" type="ORF">RM552_02710</name>
</gene>
<comment type="caution">
    <text evidence="3">The sequence shown here is derived from an EMBL/GenBank/DDBJ whole genome shotgun (WGS) entry which is preliminary data.</text>
</comment>
<feature type="domain" description="Glycosyl transferase family 1" evidence="1">
    <location>
        <begin position="279"/>
        <end position="370"/>
    </location>
</feature>
<reference evidence="3 4" key="1">
    <citation type="submission" date="2023-09" db="EMBL/GenBank/DDBJ databases">
        <authorList>
            <person name="Rey-Velasco X."/>
        </authorList>
    </citation>
    <scope>NUCLEOTIDE SEQUENCE [LARGE SCALE GENOMIC DNA]</scope>
    <source>
        <strain evidence="3 4">P117</strain>
    </source>
</reference>
<dbReference type="Proteomes" id="UP001253545">
    <property type="component" value="Unassembled WGS sequence"/>
</dbReference>
<evidence type="ECO:0000259" key="2">
    <source>
        <dbReference type="Pfam" id="PF13439"/>
    </source>
</evidence>
<accession>A0ABU2ZN36</accession>
<dbReference type="EC" id="2.4.-.-" evidence="3"/>
<dbReference type="SUPFAM" id="SSF53756">
    <property type="entry name" value="UDP-Glycosyltransferase/glycogen phosphorylase"/>
    <property type="match status" value="1"/>
</dbReference>
<proteinExistence type="predicted"/>
<dbReference type="GO" id="GO:0016757">
    <property type="term" value="F:glycosyltransferase activity"/>
    <property type="evidence" value="ECO:0007669"/>
    <property type="project" value="UniProtKB-KW"/>
</dbReference>
<organism evidence="3 4">
    <name type="scientific">Glaciecola petra</name>
    <dbReference type="NCBI Taxonomy" id="3075602"/>
    <lineage>
        <taxon>Bacteria</taxon>
        <taxon>Pseudomonadati</taxon>
        <taxon>Pseudomonadota</taxon>
        <taxon>Gammaproteobacteria</taxon>
        <taxon>Alteromonadales</taxon>
        <taxon>Alteromonadaceae</taxon>
        <taxon>Glaciecola</taxon>
    </lineage>
</organism>
<dbReference type="Pfam" id="PF13439">
    <property type="entry name" value="Glyco_transf_4"/>
    <property type="match status" value="1"/>
</dbReference>
<evidence type="ECO:0000313" key="4">
    <source>
        <dbReference type="Proteomes" id="UP001253545"/>
    </source>
</evidence>
<protein>
    <submittedName>
        <fullName evidence="3">Glycosyltransferase family 4 protein</fullName>
        <ecNumber evidence="3">2.4.-.-</ecNumber>
    </submittedName>
</protein>
<dbReference type="InterPro" id="IPR001296">
    <property type="entry name" value="Glyco_trans_1"/>
</dbReference>
<dbReference type="CDD" id="cd03801">
    <property type="entry name" value="GT4_PimA-like"/>
    <property type="match status" value="1"/>
</dbReference>
<name>A0ABU2ZN36_9ALTE</name>